<evidence type="ECO:0000313" key="3">
    <source>
        <dbReference type="Proteomes" id="UP000461730"/>
    </source>
</evidence>
<sequence length="75" mass="8659">MKKYLAIPGLIVIGMFIWLQSGAIRPEPPKNTISFRSATVQQDTVPRKDTSWHHKKMKSKMKKDTSNWPKDTVPH</sequence>
<name>A0A7K1UCW8_9BACT</name>
<dbReference type="EMBL" id="WRXN01000020">
    <property type="protein sequence ID" value="MVT12221.1"/>
    <property type="molecule type" value="Genomic_DNA"/>
</dbReference>
<dbReference type="AlphaFoldDB" id="A0A7K1UCW8"/>
<protein>
    <submittedName>
        <fullName evidence="2">Uncharacterized protein</fullName>
    </submittedName>
</protein>
<dbReference type="RefSeq" id="WP_157309643.1">
    <property type="nucleotide sequence ID" value="NZ_WRXN01000020.1"/>
</dbReference>
<comment type="caution">
    <text evidence="2">The sequence shown here is derived from an EMBL/GenBank/DDBJ whole genome shotgun (WGS) entry which is preliminary data.</text>
</comment>
<accession>A0A7K1UCW8</accession>
<gene>
    <name evidence="2" type="ORF">GO493_28440</name>
</gene>
<keyword evidence="3" id="KW-1185">Reference proteome</keyword>
<proteinExistence type="predicted"/>
<evidence type="ECO:0000313" key="2">
    <source>
        <dbReference type="EMBL" id="MVT12221.1"/>
    </source>
</evidence>
<dbReference type="Proteomes" id="UP000461730">
    <property type="component" value="Unassembled WGS sequence"/>
</dbReference>
<evidence type="ECO:0000256" key="1">
    <source>
        <dbReference type="SAM" id="MobiDB-lite"/>
    </source>
</evidence>
<feature type="region of interest" description="Disordered" evidence="1">
    <location>
        <begin position="39"/>
        <end position="75"/>
    </location>
</feature>
<organism evidence="2 3">
    <name type="scientific">Chitinophaga tropicalis</name>
    <dbReference type="NCBI Taxonomy" id="2683588"/>
    <lineage>
        <taxon>Bacteria</taxon>
        <taxon>Pseudomonadati</taxon>
        <taxon>Bacteroidota</taxon>
        <taxon>Chitinophagia</taxon>
        <taxon>Chitinophagales</taxon>
        <taxon>Chitinophagaceae</taxon>
        <taxon>Chitinophaga</taxon>
    </lineage>
</organism>
<reference evidence="2 3" key="1">
    <citation type="submission" date="2019-12" db="EMBL/GenBank/DDBJ databases">
        <title>Chitinophaga sp. strain ysch24 (GDMCC 1.1355), whole genome shotgun sequence.</title>
        <authorList>
            <person name="Zhang X."/>
        </authorList>
    </citation>
    <scope>NUCLEOTIDE SEQUENCE [LARGE SCALE GENOMIC DNA]</scope>
    <source>
        <strain evidence="3">ysch24</strain>
    </source>
</reference>